<proteinExistence type="predicted"/>
<accession>A0A7H0II95</accession>
<reference evidence="1 2" key="1">
    <citation type="submission" date="2020-08" db="EMBL/GenBank/DDBJ databases">
        <title>A novel species.</title>
        <authorList>
            <person name="Gao J."/>
        </authorList>
    </citation>
    <scope>NUCLEOTIDE SEQUENCE [LARGE SCALE GENOMIC DNA]</scope>
    <source>
        <strain evidence="1 2">CRXT-G-22</strain>
    </source>
</reference>
<dbReference type="RefSeq" id="WP_187749463.1">
    <property type="nucleotide sequence ID" value="NZ_CP060828.1"/>
</dbReference>
<keyword evidence="2" id="KW-1185">Reference proteome</keyword>
<gene>
    <name evidence="1" type="ORF">IAG44_25865</name>
</gene>
<dbReference type="AlphaFoldDB" id="A0A7H0II95"/>
<protein>
    <submittedName>
        <fullName evidence="1">Uncharacterized protein</fullName>
    </submittedName>
</protein>
<sequence>MRAETVTAVAATAIALGSLWISRDQARASREHNRRSLRPILRIRRVRDRDTGRTGYYLTNAGLGPAVVTRTVVHWDGRPVGEWKRPAWDLMFADDERVQKFAFRRGDVLVAGETVFLVLYETDDVEQLVRFHDRIKARLVIDVHYESVYGGEGFVASSGGRD</sequence>
<dbReference type="KEGG" id="sroi:IAG44_25865"/>
<evidence type="ECO:0000313" key="2">
    <source>
        <dbReference type="Proteomes" id="UP000516052"/>
    </source>
</evidence>
<evidence type="ECO:0000313" key="1">
    <source>
        <dbReference type="EMBL" id="QNP72511.1"/>
    </source>
</evidence>
<dbReference type="EMBL" id="CP060828">
    <property type="protein sequence ID" value="QNP72511.1"/>
    <property type="molecule type" value="Genomic_DNA"/>
</dbReference>
<organism evidence="1 2">
    <name type="scientific">Streptomyces roseirectus</name>
    <dbReference type="NCBI Taxonomy" id="2768066"/>
    <lineage>
        <taxon>Bacteria</taxon>
        <taxon>Bacillati</taxon>
        <taxon>Actinomycetota</taxon>
        <taxon>Actinomycetes</taxon>
        <taxon>Kitasatosporales</taxon>
        <taxon>Streptomycetaceae</taxon>
        <taxon>Streptomyces</taxon>
    </lineage>
</organism>
<dbReference type="Proteomes" id="UP000516052">
    <property type="component" value="Chromosome"/>
</dbReference>
<name>A0A7H0II95_9ACTN</name>